<dbReference type="EMBL" id="CP071250">
    <property type="protein sequence ID" value="UUF07748.1"/>
    <property type="molecule type" value="Genomic_DNA"/>
</dbReference>
<dbReference type="Proteomes" id="UP001058072">
    <property type="component" value="Chromosome"/>
</dbReference>
<dbReference type="InterPro" id="IPR051789">
    <property type="entry name" value="Bact_Polyamine_Transport"/>
</dbReference>
<evidence type="ECO:0000256" key="8">
    <source>
        <dbReference type="RuleBase" id="RU363032"/>
    </source>
</evidence>
<feature type="transmembrane region" description="Helical" evidence="8">
    <location>
        <begin position="9"/>
        <end position="30"/>
    </location>
</feature>
<comment type="subcellular location">
    <subcellularLocation>
        <location evidence="1 8">Cell membrane</location>
        <topology evidence="1 8">Multi-pass membrane protein</topology>
    </subcellularLocation>
</comment>
<feature type="transmembrane region" description="Helical" evidence="8">
    <location>
        <begin position="225"/>
        <end position="247"/>
    </location>
</feature>
<dbReference type="Pfam" id="PF00528">
    <property type="entry name" value="BPD_transp_1"/>
    <property type="match status" value="1"/>
</dbReference>
<evidence type="ECO:0000313" key="12">
    <source>
        <dbReference type="Proteomes" id="UP001058016"/>
    </source>
</evidence>
<reference evidence="11 12" key="1">
    <citation type="submission" date="2021-03" db="EMBL/GenBank/DDBJ databases">
        <title>Comparative Genomics and Metabolomics in the genus Turicibacter.</title>
        <authorList>
            <person name="Maki J."/>
            <person name="Looft T."/>
        </authorList>
    </citation>
    <scope>NUCLEOTIDE SEQUENCE</scope>
    <source>
        <strain evidence="11">ISU324</strain>
        <strain evidence="10 12">MMM721</strain>
    </source>
</reference>
<keyword evidence="4" id="KW-1003">Cell membrane</keyword>
<keyword evidence="3 8" id="KW-0813">Transport</keyword>
<feature type="transmembrane region" description="Helical" evidence="8">
    <location>
        <begin position="98"/>
        <end position="119"/>
    </location>
</feature>
<evidence type="ECO:0000256" key="3">
    <source>
        <dbReference type="ARBA" id="ARBA00022448"/>
    </source>
</evidence>
<dbReference type="CDD" id="cd06261">
    <property type="entry name" value="TM_PBP2"/>
    <property type="match status" value="1"/>
</dbReference>
<proteinExistence type="inferred from homology"/>
<evidence type="ECO:0000256" key="7">
    <source>
        <dbReference type="ARBA" id="ARBA00023136"/>
    </source>
</evidence>
<evidence type="ECO:0000259" key="9">
    <source>
        <dbReference type="PROSITE" id="PS50928"/>
    </source>
</evidence>
<evidence type="ECO:0000256" key="2">
    <source>
        <dbReference type="ARBA" id="ARBA00007069"/>
    </source>
</evidence>
<feature type="transmembrane region" description="Helical" evidence="8">
    <location>
        <begin position="59"/>
        <end position="86"/>
    </location>
</feature>
<dbReference type="Gene3D" id="1.10.3720.10">
    <property type="entry name" value="MetI-like"/>
    <property type="match status" value="1"/>
</dbReference>
<sequence length="259" mass="28640">MVKKWMSRLYLSIMFLFLYAPIAVLIVFSFNDSKSSGRWSGFSLRWYEELFNDSKMQTAIFYTVIVAIVATIIATIVGTFTSIGIYKLTKKTKAFVLNINYLPVISPDIVLAVALMMLFKTVKLNFGFTTMLLAHIMFCIPYVVLSVLPRLYAMNPNMAEAAMDLGATPMQAIRKVVIPEIMPGIMAGALMAFTMSIDDFVISYFTAGNGVTNLSIEVYSMAKRGIKPTVNALATIMVSLVLVSVLVSNKLSIKNKKGA</sequence>
<keyword evidence="5 8" id="KW-0812">Transmembrane</keyword>
<dbReference type="PANTHER" id="PTHR43848:SF2">
    <property type="entry name" value="PUTRESCINE TRANSPORT SYSTEM PERMEASE PROTEIN POTI"/>
    <property type="match status" value="1"/>
</dbReference>
<feature type="transmembrane region" description="Helical" evidence="8">
    <location>
        <begin position="125"/>
        <end position="148"/>
    </location>
</feature>
<dbReference type="PROSITE" id="PS50928">
    <property type="entry name" value="ABC_TM1"/>
    <property type="match status" value="1"/>
</dbReference>
<evidence type="ECO:0000256" key="4">
    <source>
        <dbReference type="ARBA" id="ARBA00022475"/>
    </source>
</evidence>
<protein>
    <submittedName>
        <fullName evidence="11">ABC transporter permease</fullName>
    </submittedName>
</protein>
<evidence type="ECO:0000256" key="6">
    <source>
        <dbReference type="ARBA" id="ARBA00022989"/>
    </source>
</evidence>
<evidence type="ECO:0000313" key="10">
    <source>
        <dbReference type="EMBL" id="UUF06498.1"/>
    </source>
</evidence>
<evidence type="ECO:0000313" key="11">
    <source>
        <dbReference type="EMBL" id="UUF07748.1"/>
    </source>
</evidence>
<dbReference type="EMBL" id="CP071249">
    <property type="protein sequence ID" value="UUF06498.1"/>
    <property type="molecule type" value="Genomic_DNA"/>
</dbReference>
<dbReference type="Proteomes" id="UP001058016">
    <property type="component" value="Chromosome"/>
</dbReference>
<dbReference type="GO" id="GO:0055085">
    <property type="term" value="P:transmembrane transport"/>
    <property type="evidence" value="ECO:0007669"/>
    <property type="project" value="InterPro"/>
</dbReference>
<dbReference type="InterPro" id="IPR000515">
    <property type="entry name" value="MetI-like"/>
</dbReference>
<name>A0A9Q9CQ48_9FIRM</name>
<dbReference type="PANTHER" id="PTHR43848">
    <property type="entry name" value="PUTRESCINE TRANSPORT SYSTEM PERMEASE PROTEIN POTI"/>
    <property type="match status" value="1"/>
</dbReference>
<evidence type="ECO:0000256" key="1">
    <source>
        <dbReference type="ARBA" id="ARBA00004651"/>
    </source>
</evidence>
<feature type="transmembrane region" description="Helical" evidence="8">
    <location>
        <begin position="184"/>
        <end position="205"/>
    </location>
</feature>
<evidence type="ECO:0000256" key="5">
    <source>
        <dbReference type="ARBA" id="ARBA00022692"/>
    </source>
</evidence>
<gene>
    <name evidence="10" type="ORF">J0J69_02620</name>
    <name evidence="11" type="ORF">J0J70_08960</name>
</gene>
<keyword evidence="7 8" id="KW-0472">Membrane</keyword>
<dbReference type="AlphaFoldDB" id="A0A9Q9CQ48"/>
<comment type="similarity">
    <text evidence="2">Belongs to the binding-protein-dependent transport system permease family. CysTW subfamily.</text>
</comment>
<dbReference type="SUPFAM" id="SSF161098">
    <property type="entry name" value="MetI-like"/>
    <property type="match status" value="1"/>
</dbReference>
<accession>A0A9Q9CQ48</accession>
<keyword evidence="12" id="KW-1185">Reference proteome</keyword>
<keyword evidence="6 8" id="KW-1133">Transmembrane helix</keyword>
<evidence type="ECO:0000313" key="13">
    <source>
        <dbReference type="Proteomes" id="UP001058072"/>
    </source>
</evidence>
<feature type="domain" description="ABC transmembrane type-1" evidence="9">
    <location>
        <begin position="60"/>
        <end position="248"/>
    </location>
</feature>
<dbReference type="GO" id="GO:0005886">
    <property type="term" value="C:plasma membrane"/>
    <property type="evidence" value="ECO:0007669"/>
    <property type="project" value="UniProtKB-SubCell"/>
</dbReference>
<dbReference type="RefSeq" id="WP_212724195.1">
    <property type="nucleotide sequence ID" value="NZ_CP071249.1"/>
</dbReference>
<organism evidence="11 13">
    <name type="scientific">Turicibacter bilis</name>
    <dbReference type="NCBI Taxonomy" id="2735723"/>
    <lineage>
        <taxon>Bacteria</taxon>
        <taxon>Bacillati</taxon>
        <taxon>Bacillota</taxon>
        <taxon>Erysipelotrichia</taxon>
        <taxon>Erysipelotrichales</taxon>
        <taxon>Turicibacteraceae</taxon>
        <taxon>Turicibacter</taxon>
    </lineage>
</organism>
<dbReference type="InterPro" id="IPR035906">
    <property type="entry name" value="MetI-like_sf"/>
</dbReference>